<dbReference type="OrthoDB" id="10586515at2759"/>
<keyword evidence="2" id="KW-1185">Reference proteome</keyword>
<reference evidence="1 2" key="1">
    <citation type="submission" date="2015-01" db="EMBL/GenBank/DDBJ databases">
        <title>Evolution of Trichinella species and genotypes.</title>
        <authorList>
            <person name="Korhonen P.K."/>
            <person name="Edoardo P."/>
            <person name="Giuseppe L.R."/>
            <person name="Gasser R.B."/>
        </authorList>
    </citation>
    <scope>NUCLEOTIDE SEQUENCE [LARGE SCALE GENOMIC DNA]</scope>
    <source>
        <strain evidence="1">ISS1029</strain>
    </source>
</reference>
<evidence type="ECO:0000313" key="2">
    <source>
        <dbReference type="Proteomes" id="UP000055024"/>
    </source>
</evidence>
<gene>
    <name evidence="1" type="ORF">T11_15112</name>
</gene>
<protein>
    <submittedName>
        <fullName evidence="1">Uncharacterized protein</fullName>
    </submittedName>
</protein>
<dbReference type="Proteomes" id="UP000055024">
    <property type="component" value="Unassembled WGS sequence"/>
</dbReference>
<sequence length="119" mass="13141">MHSCQKYWNKADKVPVVPASSRLTPFDIVFSVRAHRFSYVPPGRSGSSSPVPAYSGSSTELRVSGLFQNNKLLTPRTAALFNCWHQLTRHKGMGGKKLLIPLRYIVECIIHATGSPGCQ</sequence>
<accession>A0A0V1HXS1</accession>
<name>A0A0V1HXS1_9BILA</name>
<dbReference type="EMBL" id="JYDP01000019">
    <property type="protein sequence ID" value="KRZ15233.1"/>
    <property type="molecule type" value="Genomic_DNA"/>
</dbReference>
<dbReference type="AlphaFoldDB" id="A0A0V1HXS1"/>
<proteinExistence type="predicted"/>
<comment type="caution">
    <text evidence="1">The sequence shown here is derived from an EMBL/GenBank/DDBJ whole genome shotgun (WGS) entry which is preliminary data.</text>
</comment>
<evidence type="ECO:0000313" key="1">
    <source>
        <dbReference type="EMBL" id="KRZ15233.1"/>
    </source>
</evidence>
<organism evidence="1 2">
    <name type="scientific">Trichinella zimbabwensis</name>
    <dbReference type="NCBI Taxonomy" id="268475"/>
    <lineage>
        <taxon>Eukaryota</taxon>
        <taxon>Metazoa</taxon>
        <taxon>Ecdysozoa</taxon>
        <taxon>Nematoda</taxon>
        <taxon>Enoplea</taxon>
        <taxon>Dorylaimia</taxon>
        <taxon>Trichinellida</taxon>
        <taxon>Trichinellidae</taxon>
        <taxon>Trichinella</taxon>
    </lineage>
</organism>